<keyword evidence="1" id="KW-0812">Transmembrane</keyword>
<proteinExistence type="predicted"/>
<accession>A0AAE0G7B4</accession>
<keyword evidence="3" id="KW-1185">Reference proteome</keyword>
<dbReference type="Proteomes" id="UP001190700">
    <property type="component" value="Unassembled WGS sequence"/>
</dbReference>
<keyword evidence="1" id="KW-0472">Membrane</keyword>
<keyword evidence="1" id="KW-1133">Transmembrane helix</keyword>
<sequence>MFVELQRARMAAVRDALASLRAHRQLFTADYGLVVSGALIPPLFLSAFTLVVCNGVEAHLIFHLRLSQSARVTARALVVPPTLAPHRVGVN</sequence>
<reference evidence="2 3" key="1">
    <citation type="journal article" date="2015" name="Genome Biol. Evol.">
        <title>Comparative Genomics of a Bacterivorous Green Alga Reveals Evolutionary Causalities and Consequences of Phago-Mixotrophic Mode of Nutrition.</title>
        <authorList>
            <person name="Burns J.A."/>
            <person name="Paasch A."/>
            <person name="Narechania A."/>
            <person name="Kim E."/>
        </authorList>
    </citation>
    <scope>NUCLEOTIDE SEQUENCE [LARGE SCALE GENOMIC DNA]</scope>
    <source>
        <strain evidence="2 3">PLY_AMNH</strain>
    </source>
</reference>
<feature type="transmembrane region" description="Helical" evidence="1">
    <location>
        <begin position="31"/>
        <end position="52"/>
    </location>
</feature>
<name>A0AAE0G7B4_9CHLO</name>
<dbReference type="AlphaFoldDB" id="A0AAE0G7B4"/>
<evidence type="ECO:0000256" key="1">
    <source>
        <dbReference type="SAM" id="Phobius"/>
    </source>
</evidence>
<gene>
    <name evidence="2" type="ORF">CYMTET_18876</name>
</gene>
<evidence type="ECO:0000313" key="2">
    <source>
        <dbReference type="EMBL" id="KAK3272844.1"/>
    </source>
</evidence>
<evidence type="ECO:0000313" key="3">
    <source>
        <dbReference type="Proteomes" id="UP001190700"/>
    </source>
</evidence>
<protein>
    <submittedName>
        <fullName evidence="2">Uncharacterized protein</fullName>
    </submittedName>
</protein>
<organism evidence="2 3">
    <name type="scientific">Cymbomonas tetramitiformis</name>
    <dbReference type="NCBI Taxonomy" id="36881"/>
    <lineage>
        <taxon>Eukaryota</taxon>
        <taxon>Viridiplantae</taxon>
        <taxon>Chlorophyta</taxon>
        <taxon>Pyramimonadophyceae</taxon>
        <taxon>Pyramimonadales</taxon>
        <taxon>Pyramimonadaceae</taxon>
        <taxon>Cymbomonas</taxon>
    </lineage>
</organism>
<dbReference type="EMBL" id="LGRX02008765">
    <property type="protein sequence ID" value="KAK3272844.1"/>
    <property type="molecule type" value="Genomic_DNA"/>
</dbReference>
<comment type="caution">
    <text evidence="2">The sequence shown here is derived from an EMBL/GenBank/DDBJ whole genome shotgun (WGS) entry which is preliminary data.</text>
</comment>